<dbReference type="SUPFAM" id="SSF53335">
    <property type="entry name" value="S-adenosyl-L-methionine-dependent methyltransferases"/>
    <property type="match status" value="1"/>
</dbReference>
<dbReference type="Pfam" id="PF08241">
    <property type="entry name" value="Methyltransf_11"/>
    <property type="match status" value="1"/>
</dbReference>
<protein>
    <submittedName>
        <fullName evidence="2">Methyltransferase domain-containing protein</fullName>
    </submittedName>
</protein>
<keyword evidence="2" id="KW-0808">Transferase</keyword>
<dbReference type="CDD" id="cd02440">
    <property type="entry name" value="AdoMet_MTases"/>
    <property type="match status" value="1"/>
</dbReference>
<dbReference type="InterPro" id="IPR029063">
    <property type="entry name" value="SAM-dependent_MTases_sf"/>
</dbReference>
<evidence type="ECO:0000313" key="3">
    <source>
        <dbReference type="Proteomes" id="UP000199706"/>
    </source>
</evidence>
<dbReference type="GO" id="GO:0008757">
    <property type="term" value="F:S-adenosylmethionine-dependent methyltransferase activity"/>
    <property type="evidence" value="ECO:0007669"/>
    <property type="project" value="InterPro"/>
</dbReference>
<dbReference type="PANTHER" id="PTHR43591">
    <property type="entry name" value="METHYLTRANSFERASE"/>
    <property type="match status" value="1"/>
</dbReference>
<organism evidence="2 3">
    <name type="scientific">Paraburkholderia phenazinium</name>
    <dbReference type="NCBI Taxonomy" id="60549"/>
    <lineage>
        <taxon>Bacteria</taxon>
        <taxon>Pseudomonadati</taxon>
        <taxon>Pseudomonadota</taxon>
        <taxon>Betaproteobacteria</taxon>
        <taxon>Burkholderiales</taxon>
        <taxon>Burkholderiaceae</taxon>
        <taxon>Paraburkholderia</taxon>
    </lineage>
</organism>
<proteinExistence type="predicted"/>
<name>A0A1G8MDB0_9BURK</name>
<dbReference type="InterPro" id="IPR013216">
    <property type="entry name" value="Methyltransf_11"/>
</dbReference>
<dbReference type="EMBL" id="FNCJ01000029">
    <property type="protein sequence ID" value="SDI65923.1"/>
    <property type="molecule type" value="Genomic_DNA"/>
</dbReference>
<keyword evidence="2" id="KW-0489">Methyltransferase</keyword>
<gene>
    <name evidence="2" type="ORF">SAMN05216466_12937</name>
</gene>
<evidence type="ECO:0000259" key="1">
    <source>
        <dbReference type="Pfam" id="PF08241"/>
    </source>
</evidence>
<feature type="domain" description="Methyltransferase type 11" evidence="1">
    <location>
        <begin position="40"/>
        <end position="141"/>
    </location>
</feature>
<dbReference type="AlphaFoldDB" id="A0A1G8MDB0"/>
<dbReference type="Proteomes" id="UP000199706">
    <property type="component" value="Unassembled WGS sequence"/>
</dbReference>
<dbReference type="Gene3D" id="3.40.50.150">
    <property type="entry name" value="Vaccinia Virus protein VP39"/>
    <property type="match status" value="1"/>
</dbReference>
<accession>A0A1G8MDB0</accession>
<sequence>MNETGHSEEYFGDYRDHWWNADFVNLIAQRLNLASKHSALDVGCGLGHWTRIIAPHLAAGAIVRGVDADPKWVRDAPAWTATMRDRGLDVRVEYGDALSLPFADASFDFVTCQTVLIHVSDPQHAMREMLRVLKPGGLLLCVEPDNLCATTMRSSFGDEFTSKECAEGYEFALTIERGRRVLGRGDHSLGGLVPGYFNQVGLKQIRTWISDKAIPLYPPYERAEQRIIVDGMKAWQQADDPARKSETRGFFVAGGGDASLFDALWARDVENQTRYAQAIGAGSVVLGGAALMYLVSGIKPNLSPSAEADVARRA</sequence>
<dbReference type="GO" id="GO:0032259">
    <property type="term" value="P:methylation"/>
    <property type="evidence" value="ECO:0007669"/>
    <property type="project" value="UniProtKB-KW"/>
</dbReference>
<evidence type="ECO:0000313" key="2">
    <source>
        <dbReference type="EMBL" id="SDI65923.1"/>
    </source>
</evidence>
<reference evidence="2 3" key="1">
    <citation type="submission" date="2016-10" db="EMBL/GenBank/DDBJ databases">
        <authorList>
            <person name="de Groot N.N."/>
        </authorList>
    </citation>
    <scope>NUCLEOTIDE SEQUENCE [LARGE SCALE GENOMIC DNA]</scope>
    <source>
        <strain evidence="2 3">LMG 2247</strain>
    </source>
</reference>